<feature type="transmembrane region" description="Helical" evidence="27">
    <location>
        <begin position="246"/>
        <end position="266"/>
    </location>
</feature>
<comment type="similarity">
    <text evidence="24">Belongs to the class I-like SAM-binding methyltransferase superfamily. gTMT family.</text>
</comment>
<dbReference type="InterPro" id="IPR008915">
    <property type="entry name" value="Peptidase_M50"/>
</dbReference>
<dbReference type="Pfam" id="PF02163">
    <property type="entry name" value="Peptidase_M50"/>
    <property type="match status" value="1"/>
</dbReference>
<keyword evidence="10" id="KW-0645">Protease</keyword>
<dbReference type="STRING" id="3076.A0A2P6TMR5"/>
<evidence type="ECO:0000256" key="5">
    <source>
        <dbReference type="ARBA" id="ARBA00012425"/>
    </source>
</evidence>
<dbReference type="CDD" id="cd02440">
    <property type="entry name" value="AdoMet_MTases"/>
    <property type="match status" value="1"/>
</dbReference>
<keyword evidence="12 24" id="KW-0949">S-adenosyl-L-methionine</keyword>
<dbReference type="Pfam" id="PF08241">
    <property type="entry name" value="Methyltransf_11"/>
    <property type="match status" value="1"/>
</dbReference>
<comment type="similarity">
    <text evidence="3">Belongs to the protein kinase superfamily. CMGC Ser/Thr protein kinase family. CDC2/CDKX subfamily.</text>
</comment>
<proteinExistence type="inferred from homology"/>
<evidence type="ECO:0000256" key="27">
    <source>
        <dbReference type="SAM" id="Phobius"/>
    </source>
</evidence>
<evidence type="ECO:0000256" key="14">
    <source>
        <dbReference type="ARBA" id="ARBA00022741"/>
    </source>
</evidence>
<keyword evidence="15" id="KW-0418">Kinase</keyword>
<keyword evidence="11 24" id="KW-0808">Transferase</keyword>
<evidence type="ECO:0000256" key="8">
    <source>
        <dbReference type="ARBA" id="ARBA00022603"/>
    </source>
</evidence>
<evidence type="ECO:0000256" key="18">
    <source>
        <dbReference type="ARBA" id="ARBA00022946"/>
    </source>
</evidence>
<evidence type="ECO:0000256" key="1">
    <source>
        <dbReference type="ARBA" id="ARBA00004141"/>
    </source>
</evidence>
<evidence type="ECO:0000256" key="3">
    <source>
        <dbReference type="ARBA" id="ARBA00006485"/>
    </source>
</evidence>
<dbReference type="CDD" id="cd06160">
    <property type="entry name" value="S2P-M50_like_2"/>
    <property type="match status" value="1"/>
</dbReference>
<accession>A0A2P6TMR5</accession>
<keyword evidence="21 27" id="KW-0472">Membrane</keyword>
<protein>
    <recommendedName>
        <fullName evidence="5">cyclin-dependent kinase</fullName>
        <ecNumber evidence="5">2.7.11.22</ecNumber>
    </recommendedName>
</protein>
<evidence type="ECO:0000256" key="13">
    <source>
        <dbReference type="ARBA" id="ARBA00022692"/>
    </source>
</evidence>
<feature type="transmembrane region" description="Helical" evidence="27">
    <location>
        <begin position="388"/>
        <end position="412"/>
    </location>
</feature>
<keyword evidence="20" id="KW-0482">Metalloprotease</keyword>
<feature type="transmembrane region" description="Helical" evidence="27">
    <location>
        <begin position="278"/>
        <end position="303"/>
    </location>
</feature>
<keyword evidence="8 24" id="KW-0489">Methyltransferase</keyword>
<dbReference type="AlphaFoldDB" id="A0A2P6TMR5"/>
<evidence type="ECO:0000256" key="11">
    <source>
        <dbReference type="ARBA" id="ARBA00022679"/>
    </source>
</evidence>
<dbReference type="InterPro" id="IPR017441">
    <property type="entry name" value="Protein_kinase_ATP_BS"/>
</dbReference>
<dbReference type="PROSITE" id="PS00107">
    <property type="entry name" value="PROTEIN_KINASE_ATP"/>
    <property type="match status" value="1"/>
</dbReference>
<comment type="subcellular location">
    <subcellularLocation>
        <location evidence="1">Membrane</location>
        <topology evidence="1">Multi-pass membrane protein</topology>
    </subcellularLocation>
    <subcellularLocation>
        <location evidence="2">Plastid</location>
        <location evidence="2">Chloroplast</location>
    </subcellularLocation>
</comment>
<sequence length="1176" mass="127857">MNSVAAAPAMQLAACCATLPPSCSRPARLPASSGALRFRARPRLIARASSDGEQGPPPPAPPPPPAEQPEEQQPAGEEVDKSLQLPPDVIQQLRTTVFSFDTFFVTSVENYQADGVLFKGNLRGDPAEAYTKLTQRLKAELGDQYKLYLLEDQEEKPVAVVLPLASVLPQFGPLPEPALAALLVLTTVATTLNINGAELFNAALLTVGWDPAAVAEALPGTAAFLAILALHELGHRVAAGKRGVELAPPLFIPAGLGLLGSFGAITRIKSFVPDRTTLAAVAAAGPLWGAAASLPVMLVGAVLSAQGVGGVELDVNSFRESLLAGSLGQAAFGGQLFASDAVSVNPLFVAGWAGLIINAINCLPAGELDGGRAFLGLFGRRAASRMGAVTLLLLGLSGFTNSLALFWLLLVLTLQRGPITPCDEELSPIKDSGVKYAAIAALLLPLLVLLPYPAAVHPPPAAHRQQPPAAQHPAAGDAAAQADGELDLPVLDAVADYEKIKRIGEGTFGIVYKARDKRSGELVALKKLRMERERDGMPVTSVRELRVLQTCKHPNLVELKRVVTGPKLDSVFLVFEYCPHDMGKLVDSLAKPFHESEVKCLMQQLLSAVAYLHDRWVMHRDLKLSNLLFTHSGELKLCDYGLARYFQPWEENYTPGVVTLWYRAPEVLLGTEQYTEAIDMWSCGCILAELLRGEPLFPGRTEAAMLELMSRLLGAPNERIWPGLAAMPHASRFSLPPQPYNYLRKEFPGMSDAGIDLLNRLLTYDPEKRITARAALRHAYFTERPLPRLPHYMPSFPSAHDVDGGGGGGERAGQHRNERREMEEAHGRGVKRRYQQEERDRFGEAFGDAPIGNAQAGRLRQEPARRGGRVQRRPVAPRAGLLDTLIKPITSSGERKPLKEGIANFYDESSQLWENIWGEHMHHGYYPKGGKPKSNQQAQIDMIEETLRWAGVDGATKMVDVGCGIGGSSRHIARKYGCEARGITLSPVQAARANAITQAAGMADRVSFQVGDALNQPFSDGEFDLVWSMESGEHMPDKRQFVRELARVCAPGGHIIIVTWCHRVLQPGQRGLTAEEQSLLDRICEAYYLPAWCSIADYERLFKEQGLTDIKTTDWSEEVAPFWGEVIKTAFTTEGITGLLKAGWTTIKGALVMPLMAQGFRMGLVKFVLITARKPQ</sequence>
<dbReference type="SUPFAM" id="SSF53335">
    <property type="entry name" value="S-adenosyl-L-methionine-dependent methyltransferases"/>
    <property type="match status" value="1"/>
</dbReference>
<comment type="caution">
    <text evidence="29">The sequence shown here is derived from an EMBL/GenBank/DDBJ whole genome shotgun (WGS) entry which is preliminary data.</text>
</comment>
<dbReference type="EMBL" id="LHPG02000011">
    <property type="protein sequence ID" value="PRW45621.1"/>
    <property type="molecule type" value="Genomic_DNA"/>
</dbReference>
<keyword evidence="7" id="KW-0150">Chloroplast</keyword>
<evidence type="ECO:0000256" key="4">
    <source>
        <dbReference type="ARBA" id="ARBA00007931"/>
    </source>
</evidence>
<dbReference type="PROSITE" id="PS51581">
    <property type="entry name" value="SAM_GTMT"/>
    <property type="match status" value="1"/>
</dbReference>
<feature type="region of interest" description="Disordered" evidence="26">
    <location>
        <begin position="459"/>
        <end position="478"/>
    </location>
</feature>
<evidence type="ECO:0000313" key="30">
    <source>
        <dbReference type="Proteomes" id="UP000239899"/>
    </source>
</evidence>
<dbReference type="GO" id="GO:0009507">
    <property type="term" value="C:chloroplast"/>
    <property type="evidence" value="ECO:0007669"/>
    <property type="project" value="UniProtKB-SubCell"/>
</dbReference>
<dbReference type="InterPro" id="IPR044838">
    <property type="entry name" value="EGY1-like"/>
</dbReference>
<dbReference type="SUPFAM" id="SSF56112">
    <property type="entry name" value="Protein kinase-like (PK-like)"/>
    <property type="match status" value="1"/>
</dbReference>
<feature type="compositionally biased region" description="Low complexity" evidence="26">
    <location>
        <begin position="462"/>
        <end position="478"/>
    </location>
</feature>
<feature type="region of interest" description="SAM motif III" evidence="24">
    <location>
        <begin position="1048"/>
        <end position="1057"/>
    </location>
</feature>
<evidence type="ECO:0000256" key="25">
    <source>
        <dbReference type="PROSITE-ProRule" id="PRU10141"/>
    </source>
</evidence>
<dbReference type="InterPro" id="IPR000719">
    <property type="entry name" value="Prot_kinase_dom"/>
</dbReference>
<dbReference type="OrthoDB" id="1732493at2759"/>
<dbReference type="Gene3D" id="3.30.200.20">
    <property type="entry name" value="Phosphorylase Kinase, domain 1"/>
    <property type="match status" value="1"/>
</dbReference>
<evidence type="ECO:0000256" key="20">
    <source>
        <dbReference type="ARBA" id="ARBA00023049"/>
    </source>
</evidence>
<feature type="region of interest" description="SAM motif I" evidence="24">
    <location>
        <begin position="958"/>
        <end position="967"/>
    </location>
</feature>
<dbReference type="GO" id="GO:0006508">
    <property type="term" value="P:proteolysis"/>
    <property type="evidence" value="ECO:0007669"/>
    <property type="project" value="UniProtKB-KW"/>
</dbReference>
<keyword evidence="18" id="KW-0809">Transit peptide</keyword>
<dbReference type="InterPro" id="IPR011009">
    <property type="entry name" value="Kinase-like_dom_sf"/>
</dbReference>
<evidence type="ECO:0000256" key="10">
    <source>
        <dbReference type="ARBA" id="ARBA00022670"/>
    </source>
</evidence>
<evidence type="ECO:0000256" key="26">
    <source>
        <dbReference type="SAM" id="MobiDB-lite"/>
    </source>
</evidence>
<keyword evidence="17 25" id="KW-0067">ATP-binding</keyword>
<organism evidence="29 30">
    <name type="scientific">Chlorella sorokiniana</name>
    <name type="common">Freshwater green alga</name>
    <dbReference type="NCBI Taxonomy" id="3076"/>
    <lineage>
        <taxon>Eukaryota</taxon>
        <taxon>Viridiplantae</taxon>
        <taxon>Chlorophyta</taxon>
        <taxon>core chlorophytes</taxon>
        <taxon>Trebouxiophyceae</taxon>
        <taxon>Chlorellales</taxon>
        <taxon>Chlorellaceae</taxon>
        <taxon>Chlorella clade</taxon>
        <taxon>Chlorella</taxon>
    </lineage>
</organism>
<dbReference type="EC" id="2.7.11.22" evidence="5"/>
<keyword evidence="13 27" id="KW-0812">Transmembrane</keyword>
<feature type="domain" description="Protein kinase" evidence="28">
    <location>
        <begin position="497"/>
        <end position="781"/>
    </location>
</feature>
<keyword evidence="14 25" id="KW-0547">Nucleotide-binding</keyword>
<dbReference type="PROSITE" id="PS50011">
    <property type="entry name" value="PROTEIN_KINASE_DOM"/>
    <property type="match status" value="1"/>
</dbReference>
<evidence type="ECO:0000256" key="23">
    <source>
        <dbReference type="ARBA" id="ARBA00048367"/>
    </source>
</evidence>
<dbReference type="InterPro" id="IPR025774">
    <property type="entry name" value="PiNMT-like"/>
</dbReference>
<evidence type="ECO:0000256" key="22">
    <source>
        <dbReference type="ARBA" id="ARBA00047811"/>
    </source>
</evidence>
<dbReference type="InterPro" id="IPR008271">
    <property type="entry name" value="Ser/Thr_kinase_AS"/>
</dbReference>
<gene>
    <name evidence="29" type="ORF">C2E21_6045</name>
</gene>
<feature type="region of interest" description="SAM motif II" evidence="24">
    <location>
        <begin position="1021"/>
        <end position="1029"/>
    </location>
</feature>
<dbReference type="FunFam" id="1.10.510.10:FF:000533">
    <property type="entry name" value="cyclin-dependent kinase 10"/>
    <property type="match status" value="1"/>
</dbReference>
<evidence type="ECO:0000256" key="15">
    <source>
        <dbReference type="ARBA" id="ARBA00022777"/>
    </source>
</evidence>
<keyword evidence="19 27" id="KW-1133">Transmembrane helix</keyword>
<feature type="compositionally biased region" description="Basic and acidic residues" evidence="26">
    <location>
        <begin position="812"/>
        <end position="827"/>
    </location>
</feature>
<dbReference type="PROSITE" id="PS00108">
    <property type="entry name" value="PROTEIN_KINASE_ST"/>
    <property type="match status" value="1"/>
</dbReference>
<dbReference type="PANTHER" id="PTHR31412">
    <property type="entry name" value="ZINC METALLOPROTEASE EGY1"/>
    <property type="match status" value="1"/>
</dbReference>
<keyword evidence="30" id="KW-1185">Reference proteome</keyword>
<evidence type="ECO:0000256" key="17">
    <source>
        <dbReference type="ARBA" id="ARBA00022840"/>
    </source>
</evidence>
<reference evidence="29 30" key="1">
    <citation type="journal article" date="2018" name="Plant J.">
        <title>Genome sequences of Chlorella sorokiniana UTEX 1602 and Micractinium conductrix SAG 241.80: implications to maltose excretion by a green alga.</title>
        <authorList>
            <person name="Arriola M.B."/>
            <person name="Velmurugan N."/>
            <person name="Zhang Y."/>
            <person name="Plunkett M.H."/>
            <person name="Hondzo H."/>
            <person name="Barney B.M."/>
        </authorList>
    </citation>
    <scope>NUCLEOTIDE SEQUENCE [LARGE SCALE GENOMIC DNA]</scope>
    <source>
        <strain evidence="30">UTEX 1602</strain>
    </source>
</reference>
<dbReference type="FunFam" id="3.30.200.20:FF:000124">
    <property type="entry name" value="Cyclin-dependent kinase 4"/>
    <property type="match status" value="1"/>
</dbReference>
<feature type="compositionally biased region" description="Basic and acidic residues" evidence="26">
    <location>
        <begin position="834"/>
        <end position="843"/>
    </location>
</feature>
<keyword evidence="9" id="KW-0934">Plastid</keyword>
<comment type="catalytic activity">
    <reaction evidence="23">
        <text>L-seryl-[protein] + ATP = O-phospho-L-seryl-[protein] + ADP + H(+)</text>
        <dbReference type="Rhea" id="RHEA:17989"/>
        <dbReference type="Rhea" id="RHEA-COMP:9863"/>
        <dbReference type="Rhea" id="RHEA-COMP:11604"/>
        <dbReference type="ChEBI" id="CHEBI:15378"/>
        <dbReference type="ChEBI" id="CHEBI:29999"/>
        <dbReference type="ChEBI" id="CHEBI:30616"/>
        <dbReference type="ChEBI" id="CHEBI:83421"/>
        <dbReference type="ChEBI" id="CHEBI:456216"/>
        <dbReference type="EC" id="2.7.11.22"/>
    </reaction>
</comment>
<dbReference type="GO" id="GO:0008757">
    <property type="term" value="F:S-adenosylmethionine-dependent methyltransferase activity"/>
    <property type="evidence" value="ECO:0007669"/>
    <property type="project" value="InterPro"/>
</dbReference>
<feature type="region of interest" description="Disordered" evidence="26">
    <location>
        <begin position="800"/>
        <end position="873"/>
    </location>
</feature>
<evidence type="ECO:0000256" key="12">
    <source>
        <dbReference type="ARBA" id="ARBA00022691"/>
    </source>
</evidence>
<dbReference type="GO" id="GO:0032259">
    <property type="term" value="P:methylation"/>
    <property type="evidence" value="ECO:0007669"/>
    <property type="project" value="UniProtKB-UniRule"/>
</dbReference>
<evidence type="ECO:0000256" key="19">
    <source>
        <dbReference type="ARBA" id="ARBA00022989"/>
    </source>
</evidence>
<evidence type="ECO:0000256" key="7">
    <source>
        <dbReference type="ARBA" id="ARBA00022528"/>
    </source>
</evidence>
<dbReference type="InterPro" id="IPR013216">
    <property type="entry name" value="Methyltransf_11"/>
</dbReference>
<dbReference type="Gene3D" id="1.10.510.10">
    <property type="entry name" value="Transferase(Phosphotransferase) domain 1"/>
    <property type="match status" value="1"/>
</dbReference>
<dbReference type="InterPro" id="IPR029063">
    <property type="entry name" value="SAM-dependent_MTases_sf"/>
</dbReference>
<dbReference type="Pfam" id="PF00069">
    <property type="entry name" value="Pkinase"/>
    <property type="match status" value="1"/>
</dbReference>
<evidence type="ECO:0000256" key="21">
    <source>
        <dbReference type="ARBA" id="ARBA00023136"/>
    </source>
</evidence>
<evidence type="ECO:0000256" key="2">
    <source>
        <dbReference type="ARBA" id="ARBA00004229"/>
    </source>
</evidence>
<feature type="region of interest" description="Disordered" evidence="26">
    <location>
        <begin position="48"/>
        <end position="79"/>
    </location>
</feature>
<evidence type="ECO:0000256" key="24">
    <source>
        <dbReference type="PROSITE-ProRule" id="PRU00914"/>
    </source>
</evidence>
<evidence type="ECO:0000256" key="16">
    <source>
        <dbReference type="ARBA" id="ARBA00022801"/>
    </source>
</evidence>
<dbReference type="Gene3D" id="3.40.50.150">
    <property type="entry name" value="Vaccinia Virus protein VP39"/>
    <property type="match status" value="1"/>
</dbReference>
<feature type="binding site" evidence="25">
    <location>
        <position position="526"/>
    </location>
    <ligand>
        <name>ATP</name>
        <dbReference type="ChEBI" id="CHEBI:30616"/>
    </ligand>
</feature>
<comment type="similarity">
    <text evidence="4">Belongs to the peptidase M50B family.</text>
</comment>
<dbReference type="GO" id="GO:0004693">
    <property type="term" value="F:cyclin-dependent protein serine/threonine kinase activity"/>
    <property type="evidence" value="ECO:0007669"/>
    <property type="project" value="UniProtKB-EC"/>
</dbReference>
<evidence type="ECO:0000256" key="9">
    <source>
        <dbReference type="ARBA" id="ARBA00022640"/>
    </source>
</evidence>
<keyword evidence="16" id="KW-0378">Hydrolase</keyword>
<feature type="compositionally biased region" description="Pro residues" evidence="26">
    <location>
        <begin position="55"/>
        <end position="67"/>
    </location>
</feature>
<evidence type="ECO:0000259" key="28">
    <source>
        <dbReference type="PROSITE" id="PS50011"/>
    </source>
</evidence>
<keyword evidence="6" id="KW-0723">Serine/threonine-protein kinase</keyword>
<evidence type="ECO:0000256" key="6">
    <source>
        <dbReference type="ARBA" id="ARBA00022527"/>
    </source>
</evidence>
<name>A0A2P6TMR5_CHLSO</name>
<dbReference type="GO" id="GO:0008237">
    <property type="term" value="F:metallopeptidase activity"/>
    <property type="evidence" value="ECO:0007669"/>
    <property type="project" value="UniProtKB-KW"/>
</dbReference>
<evidence type="ECO:0000313" key="29">
    <source>
        <dbReference type="EMBL" id="PRW45621.1"/>
    </source>
</evidence>
<dbReference type="PANTHER" id="PTHR31412:SF5">
    <property type="entry name" value="ZINC METALLOPROTEASE EGY2, CHLOROPLASTIC-RELATED"/>
    <property type="match status" value="1"/>
</dbReference>
<dbReference type="Proteomes" id="UP000239899">
    <property type="component" value="Unassembled WGS sequence"/>
</dbReference>
<dbReference type="GO" id="GO:0016020">
    <property type="term" value="C:membrane"/>
    <property type="evidence" value="ECO:0007669"/>
    <property type="project" value="UniProtKB-SubCell"/>
</dbReference>
<dbReference type="GO" id="GO:0005524">
    <property type="term" value="F:ATP binding"/>
    <property type="evidence" value="ECO:0007669"/>
    <property type="project" value="UniProtKB-UniRule"/>
</dbReference>
<dbReference type="SMART" id="SM00220">
    <property type="entry name" value="S_TKc"/>
    <property type="match status" value="1"/>
</dbReference>
<comment type="catalytic activity">
    <reaction evidence="22">
        <text>L-threonyl-[protein] + ATP = O-phospho-L-threonyl-[protein] + ADP + H(+)</text>
        <dbReference type="Rhea" id="RHEA:46608"/>
        <dbReference type="Rhea" id="RHEA-COMP:11060"/>
        <dbReference type="Rhea" id="RHEA-COMP:11605"/>
        <dbReference type="ChEBI" id="CHEBI:15378"/>
        <dbReference type="ChEBI" id="CHEBI:30013"/>
        <dbReference type="ChEBI" id="CHEBI:30616"/>
        <dbReference type="ChEBI" id="CHEBI:61977"/>
        <dbReference type="ChEBI" id="CHEBI:456216"/>
        <dbReference type="EC" id="2.7.11.22"/>
    </reaction>
</comment>